<sequence length="290" mass="32769">MSPYEFVTVRGRGYRPDQVDTFMVELGEDRDAAWERAARLTVLAKEMEAEAERMRAVVEELPPQTYEALGDRAHRIFRLVLEEAKTLREGARRELTEGVVEAAARADGECDAVRERADALRADTEERARQVLLAASAEADDIRVNARLEVKEQRGEALSALREMRQRTTAMLAELAKEHAERWAEEEREEAARAAAVDAHNAERIARAEAALAEAERALEEAGESARRSEEEAEERAREVLAEAKAREEQIARETERVLREHGETWDDVQAHMDHMRDSLMTLTGRAAAE</sequence>
<keyword evidence="3" id="KW-1185">Reference proteome</keyword>
<dbReference type="RefSeq" id="WP_351957365.1">
    <property type="nucleotide sequence ID" value="NZ_JBEOZM010000005.1"/>
</dbReference>
<protein>
    <submittedName>
        <fullName evidence="2">Cellulose-binding protein</fullName>
    </submittedName>
</protein>
<gene>
    <name evidence="2" type="ORF">ABT211_15675</name>
</gene>
<organism evidence="2 3">
    <name type="scientific">Streptomyces sp. 900105755</name>
    <dbReference type="NCBI Taxonomy" id="3154389"/>
    <lineage>
        <taxon>Bacteria</taxon>
        <taxon>Bacillati</taxon>
        <taxon>Actinomycetota</taxon>
        <taxon>Actinomycetes</taxon>
        <taxon>Kitasatosporales</taxon>
        <taxon>Streptomycetaceae</taxon>
        <taxon>Streptomyces</taxon>
    </lineage>
</organism>
<proteinExistence type="predicted"/>
<comment type="caution">
    <text evidence="2">The sequence shown here is derived from an EMBL/GenBank/DDBJ whole genome shotgun (WGS) entry which is preliminary data.</text>
</comment>
<evidence type="ECO:0000256" key="1">
    <source>
        <dbReference type="SAM" id="MobiDB-lite"/>
    </source>
</evidence>
<dbReference type="EMBL" id="JBEOZM010000005">
    <property type="protein sequence ID" value="MER6268723.1"/>
    <property type="molecule type" value="Genomic_DNA"/>
</dbReference>
<evidence type="ECO:0000313" key="2">
    <source>
        <dbReference type="EMBL" id="MER6268723.1"/>
    </source>
</evidence>
<accession>A0ABV1TFB2</accession>
<dbReference type="Proteomes" id="UP001490365">
    <property type="component" value="Unassembled WGS sequence"/>
</dbReference>
<evidence type="ECO:0000313" key="3">
    <source>
        <dbReference type="Proteomes" id="UP001490365"/>
    </source>
</evidence>
<reference evidence="2 3" key="1">
    <citation type="submission" date="2024-06" db="EMBL/GenBank/DDBJ databases">
        <title>The Natural Products Discovery Center: Release of the First 8490 Sequenced Strains for Exploring Actinobacteria Biosynthetic Diversity.</title>
        <authorList>
            <person name="Kalkreuter E."/>
            <person name="Kautsar S.A."/>
            <person name="Yang D."/>
            <person name="Bader C.D."/>
            <person name="Teijaro C.N."/>
            <person name="Fluegel L."/>
            <person name="Davis C.M."/>
            <person name="Simpson J.R."/>
            <person name="Lauterbach L."/>
            <person name="Steele A.D."/>
            <person name="Gui C."/>
            <person name="Meng S."/>
            <person name="Li G."/>
            <person name="Viehrig K."/>
            <person name="Ye F."/>
            <person name="Su P."/>
            <person name="Kiefer A.F."/>
            <person name="Nichols A."/>
            <person name="Cepeda A.J."/>
            <person name="Yan W."/>
            <person name="Fan B."/>
            <person name="Jiang Y."/>
            <person name="Adhikari A."/>
            <person name="Zheng C.-J."/>
            <person name="Schuster L."/>
            <person name="Cowan T.M."/>
            <person name="Smanski M.J."/>
            <person name="Chevrette M.G."/>
            <person name="De Carvalho L.P.S."/>
            <person name="Shen B."/>
        </authorList>
    </citation>
    <scope>NUCLEOTIDE SEQUENCE [LARGE SCALE GENOMIC DNA]</scope>
    <source>
        <strain evidence="2 3">NPDC001694</strain>
    </source>
</reference>
<name>A0ABV1TFB2_9ACTN</name>
<feature type="region of interest" description="Disordered" evidence="1">
    <location>
        <begin position="216"/>
        <end position="259"/>
    </location>
</feature>